<evidence type="ECO:0000256" key="3">
    <source>
        <dbReference type="ARBA" id="ARBA00022475"/>
    </source>
</evidence>
<evidence type="ECO:0000256" key="6">
    <source>
        <dbReference type="ARBA" id="ARBA00023136"/>
    </source>
</evidence>
<gene>
    <name evidence="8" type="ORF">B1B_13099</name>
</gene>
<name>T0ZKW8_9ZZZZ</name>
<dbReference type="GO" id="GO:0071916">
    <property type="term" value="F:dipeptide transmembrane transporter activity"/>
    <property type="evidence" value="ECO:0007669"/>
    <property type="project" value="TreeGrafter"/>
</dbReference>
<feature type="non-terminal residue" evidence="8">
    <location>
        <position position="165"/>
    </location>
</feature>
<feature type="transmembrane region" description="Helical" evidence="7">
    <location>
        <begin position="80"/>
        <end position="103"/>
    </location>
</feature>
<keyword evidence="6 7" id="KW-0472">Membrane</keyword>
<evidence type="ECO:0000256" key="4">
    <source>
        <dbReference type="ARBA" id="ARBA00022692"/>
    </source>
</evidence>
<evidence type="ECO:0000256" key="7">
    <source>
        <dbReference type="SAM" id="Phobius"/>
    </source>
</evidence>
<keyword evidence="4 7" id="KW-0812">Transmembrane</keyword>
<dbReference type="InterPro" id="IPR035906">
    <property type="entry name" value="MetI-like_sf"/>
</dbReference>
<keyword evidence="2" id="KW-0813">Transport</keyword>
<dbReference type="PANTHER" id="PTHR43163:SF8">
    <property type="entry name" value="D,D-DIPEPTIDE TRANSPORT SYSTEM PERMEASE PROTEIN DDPB-RELATED"/>
    <property type="match status" value="1"/>
</dbReference>
<evidence type="ECO:0000256" key="5">
    <source>
        <dbReference type="ARBA" id="ARBA00022989"/>
    </source>
</evidence>
<keyword evidence="5 7" id="KW-1133">Transmembrane helix</keyword>
<dbReference type="PANTHER" id="PTHR43163">
    <property type="entry name" value="DIPEPTIDE TRANSPORT SYSTEM PERMEASE PROTEIN DPPB-RELATED"/>
    <property type="match status" value="1"/>
</dbReference>
<keyword evidence="3" id="KW-1003">Cell membrane</keyword>
<dbReference type="EMBL" id="AUZY01008619">
    <property type="protein sequence ID" value="EQD45318.1"/>
    <property type="molecule type" value="Genomic_DNA"/>
</dbReference>
<evidence type="ECO:0000256" key="1">
    <source>
        <dbReference type="ARBA" id="ARBA00004651"/>
    </source>
</evidence>
<reference evidence="8" key="1">
    <citation type="submission" date="2013-08" db="EMBL/GenBank/DDBJ databases">
        <authorList>
            <person name="Mendez C."/>
            <person name="Richter M."/>
            <person name="Ferrer M."/>
            <person name="Sanchez J."/>
        </authorList>
    </citation>
    <scope>NUCLEOTIDE SEQUENCE</scope>
</reference>
<feature type="transmembrane region" description="Helical" evidence="7">
    <location>
        <begin position="37"/>
        <end position="59"/>
    </location>
</feature>
<evidence type="ECO:0000313" key="8">
    <source>
        <dbReference type="EMBL" id="EQD45318.1"/>
    </source>
</evidence>
<accession>T0ZKW8</accession>
<protein>
    <submittedName>
        <fullName evidence="8">Permease component of ABC transporter</fullName>
    </submittedName>
</protein>
<dbReference type="AlphaFoldDB" id="T0ZKW8"/>
<evidence type="ECO:0000256" key="2">
    <source>
        <dbReference type="ARBA" id="ARBA00022448"/>
    </source>
</evidence>
<comment type="subcellular location">
    <subcellularLocation>
        <location evidence="1">Cell membrane</location>
        <topology evidence="1">Multi-pass membrane protein</topology>
    </subcellularLocation>
</comment>
<proteinExistence type="predicted"/>
<sequence>MYNTFTFQWGRVGNTTAAVSAMPPAQGQPVTTVLGWLLPYTIELAVLSLVIILLVALPLGRLSAVYRNRPIDQAARVMSFSGFAIPSFLLGSLALIAIVLVIAQYHLAGCSGAFEEIWGSWPAPGCMPGSTAFNNNYPPWLIRGIVSTPTGFPTIDAAIHGQWII</sequence>
<comment type="caution">
    <text evidence="8">The sequence shown here is derived from an EMBL/GenBank/DDBJ whole genome shotgun (WGS) entry which is preliminary data.</text>
</comment>
<organism evidence="8">
    <name type="scientific">mine drainage metagenome</name>
    <dbReference type="NCBI Taxonomy" id="410659"/>
    <lineage>
        <taxon>unclassified sequences</taxon>
        <taxon>metagenomes</taxon>
        <taxon>ecological metagenomes</taxon>
    </lineage>
</organism>
<dbReference type="SUPFAM" id="SSF161098">
    <property type="entry name" value="MetI-like"/>
    <property type="match status" value="1"/>
</dbReference>
<reference evidence="8" key="2">
    <citation type="journal article" date="2014" name="ISME J.">
        <title>Microbial stratification in low pH oxic and suboxic macroscopic growths along an acid mine drainage.</title>
        <authorList>
            <person name="Mendez-Garcia C."/>
            <person name="Mesa V."/>
            <person name="Sprenger R.R."/>
            <person name="Richter M."/>
            <person name="Diez M.S."/>
            <person name="Solano J."/>
            <person name="Bargiela R."/>
            <person name="Golyshina O.V."/>
            <person name="Manteca A."/>
            <person name="Ramos J.L."/>
            <person name="Gallego J.R."/>
            <person name="Llorente I."/>
            <person name="Martins Dos Santos V.A."/>
            <person name="Jensen O.N."/>
            <person name="Pelaez A.I."/>
            <person name="Sanchez J."/>
            <person name="Ferrer M."/>
        </authorList>
    </citation>
    <scope>NUCLEOTIDE SEQUENCE</scope>
</reference>
<dbReference type="GO" id="GO:0005886">
    <property type="term" value="C:plasma membrane"/>
    <property type="evidence" value="ECO:0007669"/>
    <property type="project" value="UniProtKB-SubCell"/>
</dbReference>